<dbReference type="Pfam" id="PF13639">
    <property type="entry name" value="zf-RING_2"/>
    <property type="match status" value="1"/>
</dbReference>
<dbReference type="PANTHER" id="PTHR22937">
    <property type="entry name" value="E3 UBIQUITIN-PROTEIN LIGASE RNF165"/>
    <property type="match status" value="1"/>
</dbReference>
<dbReference type="InterPro" id="IPR045191">
    <property type="entry name" value="MBR1/2-like"/>
</dbReference>
<comment type="catalytic activity">
    <reaction evidence="1">
        <text>S-ubiquitinyl-[E2 ubiquitin-conjugating enzyme]-L-cysteine + [acceptor protein]-L-lysine = [E2 ubiquitin-conjugating enzyme]-L-cysteine + N(6)-ubiquitinyl-[acceptor protein]-L-lysine.</text>
        <dbReference type="EC" id="2.3.2.27"/>
    </reaction>
</comment>
<name>W1P9I4_AMBTC</name>
<evidence type="ECO:0000256" key="7">
    <source>
        <dbReference type="ARBA" id="ARBA00022833"/>
    </source>
</evidence>
<dbReference type="AlphaFoldDB" id="W1P9I4"/>
<dbReference type="HOGENOM" id="CLU_452964_0_0_1"/>
<evidence type="ECO:0000256" key="2">
    <source>
        <dbReference type="ARBA" id="ARBA00012483"/>
    </source>
</evidence>
<evidence type="ECO:0000256" key="8">
    <source>
        <dbReference type="PROSITE-ProRule" id="PRU00175"/>
    </source>
</evidence>
<feature type="compositionally biased region" description="Polar residues" evidence="9">
    <location>
        <begin position="321"/>
        <end position="357"/>
    </location>
</feature>
<evidence type="ECO:0000256" key="9">
    <source>
        <dbReference type="SAM" id="MobiDB-lite"/>
    </source>
</evidence>
<dbReference type="Gramene" id="ERN03645">
    <property type="protein sequence ID" value="ERN03645"/>
    <property type="gene ID" value="AMTR_s00144p00039220"/>
</dbReference>
<dbReference type="KEGG" id="atr:18431783"/>
<dbReference type="Gene3D" id="3.30.40.10">
    <property type="entry name" value="Zinc/RING finger domain, C3HC4 (zinc finger)"/>
    <property type="match status" value="1"/>
</dbReference>
<evidence type="ECO:0000313" key="12">
    <source>
        <dbReference type="Proteomes" id="UP000017836"/>
    </source>
</evidence>
<gene>
    <name evidence="11" type="ORF">AMTR_s00144p00039220</name>
</gene>
<organism evidence="11 12">
    <name type="scientific">Amborella trichopoda</name>
    <dbReference type="NCBI Taxonomy" id="13333"/>
    <lineage>
        <taxon>Eukaryota</taxon>
        <taxon>Viridiplantae</taxon>
        <taxon>Streptophyta</taxon>
        <taxon>Embryophyta</taxon>
        <taxon>Tracheophyta</taxon>
        <taxon>Spermatophyta</taxon>
        <taxon>Magnoliopsida</taxon>
        <taxon>Amborellales</taxon>
        <taxon>Amborellaceae</taxon>
        <taxon>Amborella</taxon>
    </lineage>
</organism>
<reference evidence="12" key="1">
    <citation type="journal article" date="2013" name="Science">
        <title>The Amborella genome and the evolution of flowering plants.</title>
        <authorList>
            <consortium name="Amborella Genome Project"/>
        </authorList>
    </citation>
    <scope>NUCLEOTIDE SEQUENCE [LARGE SCALE GENOMIC DNA]</scope>
</reference>
<evidence type="ECO:0000256" key="6">
    <source>
        <dbReference type="ARBA" id="ARBA00022786"/>
    </source>
</evidence>
<evidence type="ECO:0000256" key="4">
    <source>
        <dbReference type="ARBA" id="ARBA00022723"/>
    </source>
</evidence>
<evidence type="ECO:0000256" key="5">
    <source>
        <dbReference type="ARBA" id="ARBA00022771"/>
    </source>
</evidence>
<dbReference type="GO" id="GO:0061630">
    <property type="term" value="F:ubiquitin protein ligase activity"/>
    <property type="evidence" value="ECO:0000318"/>
    <property type="project" value="GO_Central"/>
</dbReference>
<evidence type="ECO:0000256" key="1">
    <source>
        <dbReference type="ARBA" id="ARBA00000900"/>
    </source>
</evidence>
<feature type="domain" description="RING-type" evidence="10">
    <location>
        <begin position="556"/>
        <end position="597"/>
    </location>
</feature>
<proteinExistence type="predicted"/>
<evidence type="ECO:0000256" key="3">
    <source>
        <dbReference type="ARBA" id="ARBA00022679"/>
    </source>
</evidence>
<dbReference type="SMART" id="SM00184">
    <property type="entry name" value="RING"/>
    <property type="match status" value="1"/>
</dbReference>
<feature type="region of interest" description="Disordered" evidence="9">
    <location>
        <begin position="254"/>
        <end position="366"/>
    </location>
</feature>
<keyword evidence="5 8" id="KW-0863">Zinc-finger</keyword>
<feature type="compositionally biased region" description="Polar residues" evidence="9">
    <location>
        <begin position="401"/>
        <end position="415"/>
    </location>
</feature>
<keyword evidence="7" id="KW-0862">Zinc</keyword>
<dbReference type="SUPFAM" id="SSF57850">
    <property type="entry name" value="RING/U-box"/>
    <property type="match status" value="1"/>
</dbReference>
<dbReference type="eggNOG" id="KOG0800">
    <property type="taxonomic scope" value="Eukaryota"/>
</dbReference>
<dbReference type="GO" id="GO:0008270">
    <property type="term" value="F:zinc ion binding"/>
    <property type="evidence" value="ECO:0007669"/>
    <property type="project" value="UniProtKB-KW"/>
</dbReference>
<dbReference type="InterPro" id="IPR013083">
    <property type="entry name" value="Znf_RING/FYVE/PHD"/>
</dbReference>
<accession>W1P9I4</accession>
<feature type="compositionally biased region" description="Basic residues" evidence="9">
    <location>
        <begin position="431"/>
        <end position="449"/>
    </location>
</feature>
<protein>
    <recommendedName>
        <fullName evidence="2">RING-type E3 ubiquitin transferase</fullName>
        <ecNumber evidence="2">2.3.2.27</ecNumber>
    </recommendedName>
</protein>
<evidence type="ECO:0000259" key="10">
    <source>
        <dbReference type="PROSITE" id="PS50089"/>
    </source>
</evidence>
<dbReference type="PANTHER" id="PTHR22937:SF136">
    <property type="entry name" value="RING-TYPE E3 UBIQUITIN TRANSFERASE"/>
    <property type="match status" value="1"/>
</dbReference>
<dbReference type="EMBL" id="KI394342">
    <property type="protein sequence ID" value="ERN03645.1"/>
    <property type="molecule type" value="Genomic_DNA"/>
</dbReference>
<keyword evidence="6" id="KW-0833">Ubl conjugation pathway</keyword>
<dbReference type="PROSITE" id="PS50089">
    <property type="entry name" value="ZF_RING_2"/>
    <property type="match status" value="1"/>
</dbReference>
<keyword evidence="12" id="KW-1185">Reference proteome</keyword>
<evidence type="ECO:0000313" key="11">
    <source>
        <dbReference type="EMBL" id="ERN03645.1"/>
    </source>
</evidence>
<dbReference type="Proteomes" id="UP000017836">
    <property type="component" value="Unassembled WGS sequence"/>
</dbReference>
<dbReference type="InterPro" id="IPR001841">
    <property type="entry name" value="Znf_RING"/>
</dbReference>
<sequence>MDEYASQRGSTQNGDSRNGSLLLSRHLNFIGKSSQHSNHLCHNSRISSTVRENNAYEQPQSSKPSCHSIKFEVGSSSKQPYNPSFQSAHHWQGSPSFASTSSHRSGLIVIPELMNSDSLACVSIGNSLTAKKSSMSSSLEANEAFPGFLCSARELSSNGFGAEGAYASSNSDHFTPLLSTKTRDQIHSKIGNIQSSNNRQGLLVSGNGSLNSEDISLGYNSREKSNGKLLAGCGLGGFGCVSMSDAVSSACPSSTMQGHLGHAKQADKMKQPVNAHDSGGLKRITRAAKVGDSASTSRSRRTRTPYSNRDHLLHGYDISLNEPSQSNGIRRRNSNGQLVESSNCMSNSRSVNSMENSSHLDGERDSESLAANVANPRLLIGQSNESIGDSLTFPLLDPVSHPQQSPAPFPSTTEHNLSRDTEPSACGRSSRLAHRNGRRTRRNFSHRNNPRSFSLEGITEVLLALEQTEEDDESTLEHLLVFEARLLGGLSFLDEHSDMRLDIDNMSYEELLALEERIGSVNTGLDEKALAKCLKRSYYSTNTSYCKSPKDDNAKCSICLEDYADADEFGKLECNHGYHSACIQQWLSQKNWCPICKLPAING</sequence>
<keyword evidence="3" id="KW-0808">Transferase</keyword>
<dbReference type="EC" id="2.3.2.27" evidence="2"/>
<feature type="region of interest" description="Disordered" evidence="9">
    <location>
        <begin position="391"/>
        <end position="450"/>
    </location>
</feature>
<dbReference type="OrthoDB" id="8062037at2759"/>
<keyword evidence="4" id="KW-0479">Metal-binding</keyword>